<evidence type="ECO:0000259" key="1">
    <source>
        <dbReference type="PROSITE" id="PS50188"/>
    </source>
</evidence>
<dbReference type="PROSITE" id="PS50188">
    <property type="entry name" value="B302_SPRY"/>
    <property type="match status" value="1"/>
</dbReference>
<dbReference type="Gene3D" id="2.60.120.920">
    <property type="match status" value="1"/>
</dbReference>
<sequence length="130" mass="13656">MPTVSVLANRPIPLCCSLYYYEVTINAKSRSGYASINCAGTVIFYNSNTGRMSVNEDQLPPVGPSFGEGDIVGCGVNFVTNSVFFTKNGLLIGLATVSPQLVSVSLSHPDPPISQHVSHCCLQALSSASG</sequence>
<keyword evidence="3" id="KW-1185">Reference proteome</keyword>
<dbReference type="OrthoDB" id="6284078at2759"/>
<name>A0A3P7CPX6_SCHSO</name>
<dbReference type="EMBL" id="UYSU01034205">
    <property type="protein sequence ID" value="VDL93953.1"/>
    <property type="molecule type" value="Genomic_DNA"/>
</dbReference>
<dbReference type="Proteomes" id="UP000275846">
    <property type="component" value="Unassembled WGS sequence"/>
</dbReference>
<gene>
    <name evidence="2" type="ORF">SSLN_LOCUS7568</name>
</gene>
<accession>A0A3P7CPX6</accession>
<dbReference type="InterPro" id="IPR003877">
    <property type="entry name" value="SPRY_dom"/>
</dbReference>
<dbReference type="InterPro" id="IPR043136">
    <property type="entry name" value="B30.2/SPRY_sf"/>
</dbReference>
<dbReference type="Pfam" id="PF00622">
    <property type="entry name" value="SPRY"/>
    <property type="match status" value="1"/>
</dbReference>
<organism evidence="2 3">
    <name type="scientific">Schistocephalus solidus</name>
    <name type="common">Tapeworm</name>
    <dbReference type="NCBI Taxonomy" id="70667"/>
    <lineage>
        <taxon>Eukaryota</taxon>
        <taxon>Metazoa</taxon>
        <taxon>Spiralia</taxon>
        <taxon>Lophotrochozoa</taxon>
        <taxon>Platyhelminthes</taxon>
        <taxon>Cestoda</taxon>
        <taxon>Eucestoda</taxon>
        <taxon>Diphyllobothriidea</taxon>
        <taxon>Diphyllobothriidae</taxon>
        <taxon>Schistocephalus</taxon>
    </lineage>
</organism>
<dbReference type="InterPro" id="IPR050618">
    <property type="entry name" value="Ubq-SigPath_Reg"/>
</dbReference>
<dbReference type="AlphaFoldDB" id="A0A3P7CPX6"/>
<proteinExistence type="predicted"/>
<protein>
    <recommendedName>
        <fullName evidence="1">B30.2/SPRY domain-containing protein</fullName>
    </recommendedName>
</protein>
<dbReference type="STRING" id="70667.A0A3P7CPX6"/>
<dbReference type="PANTHER" id="PTHR12864">
    <property type="entry name" value="RAN BINDING PROTEIN 9-RELATED"/>
    <property type="match status" value="1"/>
</dbReference>
<dbReference type="SUPFAM" id="SSF49899">
    <property type="entry name" value="Concanavalin A-like lectins/glucanases"/>
    <property type="match status" value="1"/>
</dbReference>
<reference evidence="2 3" key="1">
    <citation type="submission" date="2018-11" db="EMBL/GenBank/DDBJ databases">
        <authorList>
            <consortium name="Pathogen Informatics"/>
        </authorList>
    </citation>
    <scope>NUCLEOTIDE SEQUENCE [LARGE SCALE GENOMIC DNA]</scope>
    <source>
        <strain evidence="2 3">NST_G2</strain>
    </source>
</reference>
<evidence type="ECO:0000313" key="3">
    <source>
        <dbReference type="Proteomes" id="UP000275846"/>
    </source>
</evidence>
<dbReference type="InterPro" id="IPR001870">
    <property type="entry name" value="B30.2/SPRY"/>
</dbReference>
<dbReference type="InterPro" id="IPR013320">
    <property type="entry name" value="ConA-like_dom_sf"/>
</dbReference>
<feature type="domain" description="B30.2/SPRY" evidence="1">
    <location>
        <begin position="1"/>
        <end position="130"/>
    </location>
</feature>
<evidence type="ECO:0000313" key="2">
    <source>
        <dbReference type="EMBL" id="VDL93953.1"/>
    </source>
</evidence>